<dbReference type="AlphaFoldDB" id="A0AAD7NGV3"/>
<reference evidence="1" key="1">
    <citation type="submission" date="2023-03" db="EMBL/GenBank/DDBJ databases">
        <title>Massive genome expansion in bonnet fungi (Mycena s.s.) driven by repeated elements and novel gene families across ecological guilds.</title>
        <authorList>
            <consortium name="Lawrence Berkeley National Laboratory"/>
            <person name="Harder C.B."/>
            <person name="Miyauchi S."/>
            <person name="Viragh M."/>
            <person name="Kuo A."/>
            <person name="Thoen E."/>
            <person name="Andreopoulos B."/>
            <person name="Lu D."/>
            <person name="Skrede I."/>
            <person name="Drula E."/>
            <person name="Henrissat B."/>
            <person name="Morin E."/>
            <person name="Kohler A."/>
            <person name="Barry K."/>
            <person name="LaButti K."/>
            <person name="Morin E."/>
            <person name="Salamov A."/>
            <person name="Lipzen A."/>
            <person name="Mereny Z."/>
            <person name="Hegedus B."/>
            <person name="Baldrian P."/>
            <person name="Stursova M."/>
            <person name="Weitz H."/>
            <person name="Taylor A."/>
            <person name="Grigoriev I.V."/>
            <person name="Nagy L.G."/>
            <person name="Martin F."/>
            <person name="Kauserud H."/>
        </authorList>
    </citation>
    <scope>NUCLEOTIDE SEQUENCE</scope>
    <source>
        <strain evidence="1">CBHHK188m</strain>
    </source>
</reference>
<dbReference type="EMBL" id="JARJLG010000049">
    <property type="protein sequence ID" value="KAJ7760260.1"/>
    <property type="molecule type" value="Genomic_DNA"/>
</dbReference>
<protein>
    <recommendedName>
        <fullName evidence="3">Protein kinase domain-containing protein</fullName>
    </recommendedName>
</protein>
<dbReference type="Gene3D" id="1.10.510.10">
    <property type="entry name" value="Transferase(Phosphotransferase) domain 1"/>
    <property type="match status" value="1"/>
</dbReference>
<dbReference type="InterPro" id="IPR011009">
    <property type="entry name" value="Kinase-like_dom_sf"/>
</dbReference>
<dbReference type="SUPFAM" id="SSF56112">
    <property type="entry name" value="Protein kinase-like (PK-like)"/>
    <property type="match status" value="1"/>
</dbReference>
<gene>
    <name evidence="1" type="ORF">DFH07DRAFT_816703</name>
</gene>
<organism evidence="1 2">
    <name type="scientific">Mycena maculata</name>
    <dbReference type="NCBI Taxonomy" id="230809"/>
    <lineage>
        <taxon>Eukaryota</taxon>
        <taxon>Fungi</taxon>
        <taxon>Dikarya</taxon>
        <taxon>Basidiomycota</taxon>
        <taxon>Agaricomycotina</taxon>
        <taxon>Agaricomycetes</taxon>
        <taxon>Agaricomycetidae</taxon>
        <taxon>Agaricales</taxon>
        <taxon>Marasmiineae</taxon>
        <taxon>Mycenaceae</taxon>
        <taxon>Mycena</taxon>
    </lineage>
</organism>
<accession>A0AAD7NGV3</accession>
<evidence type="ECO:0008006" key="3">
    <source>
        <dbReference type="Google" id="ProtNLM"/>
    </source>
</evidence>
<keyword evidence="2" id="KW-1185">Reference proteome</keyword>
<evidence type="ECO:0000313" key="2">
    <source>
        <dbReference type="Proteomes" id="UP001215280"/>
    </source>
</evidence>
<evidence type="ECO:0000313" key="1">
    <source>
        <dbReference type="EMBL" id="KAJ7760260.1"/>
    </source>
</evidence>
<comment type="caution">
    <text evidence="1">The sequence shown here is derived from an EMBL/GenBank/DDBJ whole genome shotgun (WGS) entry which is preliminary data.</text>
</comment>
<proteinExistence type="predicted"/>
<sequence>MGFVAGKTLSWLQRKRQPLPNHLGDELANILDVLHGAGFVYGDLRGPNIMLTDATKTVQLVNFDWAGRAGEARYPISLATSVKWPPGSEGLGLVDPAHDIHMLAQIKKKL</sequence>
<name>A0AAD7NGV3_9AGAR</name>
<dbReference type="Proteomes" id="UP001215280">
    <property type="component" value="Unassembled WGS sequence"/>
</dbReference>